<evidence type="ECO:0000313" key="3">
    <source>
        <dbReference type="Proteomes" id="UP000268311"/>
    </source>
</evidence>
<feature type="transmembrane region" description="Helical" evidence="1">
    <location>
        <begin position="6"/>
        <end position="25"/>
    </location>
</feature>
<name>A0A3R9KI17_STRMT</name>
<keyword evidence="1" id="KW-1133">Transmembrane helix</keyword>
<comment type="caution">
    <text evidence="2">The sequence shown here is derived from an EMBL/GenBank/DDBJ whole genome shotgun (WGS) entry which is preliminary data.</text>
</comment>
<gene>
    <name evidence="2" type="ORF">D8838_01320</name>
</gene>
<dbReference type="AlphaFoldDB" id="A0A3R9KI17"/>
<reference evidence="2 3" key="1">
    <citation type="submission" date="2018-11" db="EMBL/GenBank/DDBJ databases">
        <title>Species Designations Belie Phenotypic and Genotypic Heterogeneity in Oral Streptococci.</title>
        <authorList>
            <person name="Velsko I."/>
        </authorList>
    </citation>
    <scope>NUCLEOTIDE SEQUENCE [LARGE SCALE GENOMIC DNA]</scope>
    <source>
        <strain evidence="2 3">BCC33</strain>
    </source>
</reference>
<organism evidence="2 3">
    <name type="scientific">Streptococcus mitis</name>
    <dbReference type="NCBI Taxonomy" id="28037"/>
    <lineage>
        <taxon>Bacteria</taxon>
        <taxon>Bacillati</taxon>
        <taxon>Bacillota</taxon>
        <taxon>Bacilli</taxon>
        <taxon>Lactobacillales</taxon>
        <taxon>Streptococcaceae</taxon>
        <taxon>Streptococcus</taxon>
        <taxon>Streptococcus mitis group</taxon>
    </lineage>
</organism>
<feature type="transmembrane region" description="Helical" evidence="1">
    <location>
        <begin position="37"/>
        <end position="55"/>
    </location>
</feature>
<dbReference type="Proteomes" id="UP000268311">
    <property type="component" value="Unassembled WGS sequence"/>
</dbReference>
<keyword evidence="1" id="KW-0812">Transmembrane</keyword>
<feature type="transmembrane region" description="Helical" evidence="1">
    <location>
        <begin position="104"/>
        <end position="123"/>
    </location>
</feature>
<accession>A0A3R9KI17</accession>
<protein>
    <submittedName>
        <fullName evidence="2">Uncharacterized protein</fullName>
    </submittedName>
</protein>
<proteinExistence type="predicted"/>
<evidence type="ECO:0000313" key="2">
    <source>
        <dbReference type="EMBL" id="RSJ05325.1"/>
    </source>
</evidence>
<dbReference type="EMBL" id="RJOF01000001">
    <property type="protein sequence ID" value="RSJ05325.1"/>
    <property type="molecule type" value="Genomic_DNA"/>
</dbReference>
<feature type="transmembrane region" description="Helical" evidence="1">
    <location>
        <begin position="61"/>
        <end position="83"/>
    </location>
</feature>
<evidence type="ECO:0000256" key="1">
    <source>
        <dbReference type="SAM" id="Phobius"/>
    </source>
</evidence>
<feature type="transmembrane region" description="Helical" evidence="1">
    <location>
        <begin position="129"/>
        <end position="149"/>
    </location>
</feature>
<dbReference type="RefSeq" id="WP_260468645.1">
    <property type="nucleotide sequence ID" value="NZ_RJOF01000001.1"/>
</dbReference>
<keyword evidence="1" id="KW-0472">Membrane</keyword>
<sequence length="180" mass="20854">MNTYLIMIFFFLEVIVIAGIILDAISNKEKIDYSSSLSSLVFMACNIGMFVVFNPSLDEPYLGAFVWVFSIYAHAPLCLTYAITSLYKSIKHVKYFPSKFARILICNVALIFLLSIVNVFVLFREIKEIYILIFLQGLFSGIQFLLWMLERKRVRKLQQQKKEDAPFTNHVLNKADIDEN</sequence>